<comment type="similarity">
    <text evidence="1">Belongs to the CbxX/CfxQ family.</text>
</comment>
<organism evidence="7 8">
    <name type="scientific">Pyrenophora seminiperda CCB06</name>
    <dbReference type="NCBI Taxonomy" id="1302712"/>
    <lineage>
        <taxon>Eukaryota</taxon>
        <taxon>Fungi</taxon>
        <taxon>Dikarya</taxon>
        <taxon>Ascomycota</taxon>
        <taxon>Pezizomycotina</taxon>
        <taxon>Dothideomycetes</taxon>
        <taxon>Pleosporomycetidae</taxon>
        <taxon>Pleosporales</taxon>
        <taxon>Pleosporineae</taxon>
        <taxon>Pleosporaceae</taxon>
        <taxon>Pyrenophora</taxon>
    </lineage>
</organism>
<dbReference type="OrthoDB" id="2423195at2759"/>
<keyword evidence="2" id="KW-0547">Nucleotide-binding</keyword>
<dbReference type="SUPFAM" id="SSF52540">
    <property type="entry name" value="P-loop containing nucleoside triphosphate hydrolases"/>
    <property type="match status" value="3"/>
</dbReference>
<dbReference type="FunFam" id="1.10.8.60:FF:000159">
    <property type="entry name" value="p-loop containing nucleoside triphosphate hydrolase protein"/>
    <property type="match status" value="1"/>
</dbReference>
<dbReference type="Gene3D" id="1.10.8.60">
    <property type="match status" value="1"/>
</dbReference>
<dbReference type="PRINTS" id="PR00819">
    <property type="entry name" value="CBXCFQXSUPER"/>
</dbReference>
<evidence type="ECO:0000256" key="3">
    <source>
        <dbReference type="ARBA" id="ARBA00022840"/>
    </source>
</evidence>
<feature type="region of interest" description="Disordered" evidence="5">
    <location>
        <begin position="676"/>
        <end position="760"/>
    </location>
</feature>
<dbReference type="Pfam" id="PF17866">
    <property type="entry name" value="AAA_lid_6"/>
    <property type="match status" value="2"/>
</dbReference>
<feature type="domain" description="AAA+ ATPase" evidence="6">
    <location>
        <begin position="267"/>
        <end position="580"/>
    </location>
</feature>
<dbReference type="InterPro" id="IPR003593">
    <property type="entry name" value="AAA+_ATPase"/>
</dbReference>
<dbReference type="Proteomes" id="UP000265663">
    <property type="component" value="Unassembled WGS sequence"/>
</dbReference>
<evidence type="ECO:0000259" key="6">
    <source>
        <dbReference type="SMART" id="SM00382"/>
    </source>
</evidence>
<evidence type="ECO:0000256" key="5">
    <source>
        <dbReference type="SAM" id="MobiDB-lite"/>
    </source>
</evidence>
<reference evidence="7 8" key="1">
    <citation type="journal article" date="2014" name="PLoS ONE">
        <title>De novo Genome Assembly of the Fungal Plant Pathogen Pyrenophora semeniperda.</title>
        <authorList>
            <person name="Soliai M.M."/>
            <person name="Meyer S.E."/>
            <person name="Udall J.A."/>
            <person name="Elzinga D.E."/>
            <person name="Hermansen R.A."/>
            <person name="Bodily P.M."/>
            <person name="Hart A.A."/>
            <person name="Coleman C.E."/>
        </authorList>
    </citation>
    <scope>NUCLEOTIDE SEQUENCE [LARGE SCALE GENOMIC DNA]</scope>
    <source>
        <strain evidence="7 8">CCB06</strain>
        <tissue evidence="7">Mycelium</tissue>
    </source>
</reference>
<feature type="compositionally biased region" description="Basic residues" evidence="5">
    <location>
        <begin position="677"/>
        <end position="687"/>
    </location>
</feature>
<dbReference type="CDD" id="cd00009">
    <property type="entry name" value="AAA"/>
    <property type="match status" value="1"/>
</dbReference>
<evidence type="ECO:0000256" key="4">
    <source>
        <dbReference type="SAM" id="Coils"/>
    </source>
</evidence>
<dbReference type="GO" id="GO:0016887">
    <property type="term" value="F:ATP hydrolysis activity"/>
    <property type="evidence" value="ECO:0007669"/>
    <property type="project" value="InterPro"/>
</dbReference>
<dbReference type="Gene3D" id="3.40.50.300">
    <property type="entry name" value="P-loop containing nucleotide triphosphate hydrolases"/>
    <property type="match status" value="3"/>
</dbReference>
<accession>A0A3M7MA90</accession>
<gene>
    <name evidence="7" type="ORF">GMOD_00006551</name>
</gene>
<evidence type="ECO:0000256" key="1">
    <source>
        <dbReference type="ARBA" id="ARBA00010378"/>
    </source>
</evidence>
<dbReference type="FunFam" id="3.40.50.300:FF:000216">
    <property type="entry name" value="Type VII secretion ATPase EccA"/>
    <property type="match status" value="1"/>
</dbReference>
<keyword evidence="4" id="KW-0175">Coiled coil</keyword>
<dbReference type="InterPro" id="IPR041627">
    <property type="entry name" value="AAA_lid_6"/>
</dbReference>
<dbReference type="FunFam" id="1.10.8.60:FF:000160">
    <property type="entry name" value="WGS project CABT00000000 data, contig 2.55"/>
    <property type="match status" value="1"/>
</dbReference>
<protein>
    <submittedName>
        <fullName evidence="7">Stage v sporulation k</fullName>
    </submittedName>
</protein>
<dbReference type="InterPro" id="IPR003959">
    <property type="entry name" value="ATPase_AAA_core"/>
</dbReference>
<keyword evidence="3" id="KW-0067">ATP-binding</keyword>
<dbReference type="InterPro" id="IPR000641">
    <property type="entry name" value="CbxX/CfxQ"/>
</dbReference>
<dbReference type="EMBL" id="KE747827">
    <property type="protein sequence ID" value="RMZ71441.1"/>
    <property type="molecule type" value="Genomic_DNA"/>
</dbReference>
<feature type="compositionally biased region" description="Low complexity" evidence="5">
    <location>
        <begin position="707"/>
        <end position="729"/>
    </location>
</feature>
<dbReference type="Pfam" id="PF00004">
    <property type="entry name" value="AAA"/>
    <property type="match status" value="2"/>
</dbReference>
<keyword evidence="8" id="KW-1185">Reference proteome</keyword>
<sequence length="905" mass="101600">MRKTTVARLYAKFLCKVGALPGDQFVETSGSGLANDGINACKKHIESILNSGGGVFFIDEAYQLVSGNSSGGKAVLDYLLTEIENLAGKIAFVFAGYNKQMETFFTHNPGIPSRIPIAMEFKDYEDEELLRILEYTINKRYNTSMKVEGGMLGLYTRIVARRIGRGRGREGFGNAREVQNRLAIITERQAKRLKKERRGSGQPDDNLLTKVDLIGPEPSLALKNNAAWTKLQRMVGLKTVKQAVKVLLDTLQYNYQRELEEKPIVEYSLNRCFIGSPGTGKTSVAKLYGRILADLGMLSNGEVVVRNPSDFVGEFVGKSEALTKAILASTIGKVLIIDEAYMLRPSKNGSGDCFKTAVIDTLVAEVQSTPGEDRCVLLLGYKDEMENMFRDTNPGMARRFPLDSGFLFEDFDDNELRLILELKLKDQGFGATHRAKEVAMDILRRARNRPHFGNGGEVDIILDKAKLLHQKHLSASMTKLKDTFEPFDFDPEFDRGPKVQKLLEKALGKVLFIDEAYRLAEGKFATEAMDELVDSLTKPKYAKKLICILAGYDEDMNRLMSMNPGLTSRFPETINFRPLTREECFSLLTDLLRARKAPLDVSVLTSPSVDFRYEALRKLKHLSALKSWGNARDVQTMEKDIFKEVISTAIPPITSLVITESIVLGAIDAMLAERSHRDKARGTHRHGTQNSGVPDRTSPPPQSKSENVANSNVQASANTNTATPAPSSPGILTPSTPDSEKHDSTDEALTPVSGDSRDDGVDETLWQQLQQDKQAAEAHERDYQRLEQERILKQQLIEQEELLAKQELERLRKAEQDAKDDEERRHREAERIKKELAMRKLEEMRLRMEQERQRREEARLKEVQAQMKLRKLGVCVQGYRWTKQAGGYRCAGGAHFVTDAQLGNN</sequence>
<feature type="coiled-coil region" evidence="4">
    <location>
        <begin position="769"/>
        <end position="868"/>
    </location>
</feature>
<dbReference type="SMART" id="SM00382">
    <property type="entry name" value="AAA"/>
    <property type="match status" value="1"/>
</dbReference>
<evidence type="ECO:0000313" key="7">
    <source>
        <dbReference type="EMBL" id="RMZ71441.1"/>
    </source>
</evidence>
<dbReference type="InterPro" id="IPR050773">
    <property type="entry name" value="CbxX/CfxQ_RuBisCO_ESX"/>
</dbReference>
<dbReference type="GO" id="GO:0005524">
    <property type="term" value="F:ATP binding"/>
    <property type="evidence" value="ECO:0007669"/>
    <property type="project" value="UniProtKB-KW"/>
</dbReference>
<dbReference type="InterPro" id="IPR027417">
    <property type="entry name" value="P-loop_NTPase"/>
</dbReference>
<dbReference type="PANTHER" id="PTHR43392:SF2">
    <property type="entry name" value="AAA-TYPE ATPASE FAMILY PROTEIN _ ANKYRIN REPEAT FAMILY PROTEIN"/>
    <property type="match status" value="1"/>
</dbReference>
<evidence type="ECO:0000256" key="2">
    <source>
        <dbReference type="ARBA" id="ARBA00022741"/>
    </source>
</evidence>
<dbReference type="PANTHER" id="PTHR43392">
    <property type="entry name" value="AAA-TYPE ATPASE FAMILY PROTEIN / ANKYRIN REPEAT FAMILY PROTEIN"/>
    <property type="match status" value="1"/>
</dbReference>
<evidence type="ECO:0000313" key="8">
    <source>
        <dbReference type="Proteomes" id="UP000265663"/>
    </source>
</evidence>
<name>A0A3M7MA90_9PLEO</name>
<dbReference type="AlphaFoldDB" id="A0A3M7MA90"/>
<proteinExistence type="inferred from homology"/>